<evidence type="ECO:0000256" key="2">
    <source>
        <dbReference type="ARBA" id="ARBA00022448"/>
    </source>
</evidence>
<dbReference type="SUPFAM" id="SSF53850">
    <property type="entry name" value="Periplasmic binding protein-like II"/>
    <property type="match status" value="1"/>
</dbReference>
<evidence type="ECO:0000256" key="1">
    <source>
        <dbReference type="ARBA" id="ARBA00005695"/>
    </source>
</evidence>
<dbReference type="PANTHER" id="PTHR30290:SF9">
    <property type="entry name" value="OLIGOPEPTIDE-BINDING PROTEIN APPA"/>
    <property type="match status" value="1"/>
</dbReference>
<protein>
    <submittedName>
        <fullName evidence="5">Unannotated protein</fullName>
    </submittedName>
</protein>
<dbReference type="Pfam" id="PF00496">
    <property type="entry name" value="SBP_bac_5"/>
    <property type="match status" value="1"/>
</dbReference>
<dbReference type="EMBL" id="CAEZWB010000154">
    <property type="protein sequence ID" value="CAB4654966.1"/>
    <property type="molecule type" value="Genomic_DNA"/>
</dbReference>
<reference evidence="5" key="1">
    <citation type="submission" date="2020-05" db="EMBL/GenBank/DDBJ databases">
        <authorList>
            <person name="Chiriac C."/>
            <person name="Salcher M."/>
            <person name="Ghai R."/>
            <person name="Kavagutti S V."/>
        </authorList>
    </citation>
    <scope>NUCLEOTIDE SEQUENCE</scope>
</reference>
<feature type="domain" description="Solute-binding protein family 5" evidence="4">
    <location>
        <begin position="86"/>
        <end position="451"/>
    </location>
</feature>
<dbReference type="EMBL" id="CAEZWH010000010">
    <property type="protein sequence ID" value="CAB4644406.1"/>
    <property type="molecule type" value="Genomic_DNA"/>
</dbReference>
<dbReference type="InterPro" id="IPR000914">
    <property type="entry name" value="SBP_5_dom"/>
</dbReference>
<evidence type="ECO:0000313" key="6">
    <source>
        <dbReference type="EMBL" id="CAB4654966.1"/>
    </source>
</evidence>
<organism evidence="5">
    <name type="scientific">freshwater metagenome</name>
    <dbReference type="NCBI Taxonomy" id="449393"/>
    <lineage>
        <taxon>unclassified sequences</taxon>
        <taxon>metagenomes</taxon>
        <taxon>ecological metagenomes</taxon>
    </lineage>
</organism>
<evidence type="ECO:0000256" key="3">
    <source>
        <dbReference type="ARBA" id="ARBA00022729"/>
    </source>
</evidence>
<dbReference type="GO" id="GO:1904680">
    <property type="term" value="F:peptide transmembrane transporter activity"/>
    <property type="evidence" value="ECO:0007669"/>
    <property type="project" value="TreeGrafter"/>
</dbReference>
<evidence type="ECO:0000259" key="4">
    <source>
        <dbReference type="Pfam" id="PF00496"/>
    </source>
</evidence>
<dbReference type="GO" id="GO:0015833">
    <property type="term" value="P:peptide transport"/>
    <property type="evidence" value="ECO:0007669"/>
    <property type="project" value="TreeGrafter"/>
</dbReference>
<proteinExistence type="inferred from homology"/>
<evidence type="ECO:0000313" key="5">
    <source>
        <dbReference type="EMBL" id="CAB4644406.1"/>
    </source>
</evidence>
<name>A0A6J6K579_9ZZZZ</name>
<dbReference type="InterPro" id="IPR039424">
    <property type="entry name" value="SBP_5"/>
</dbReference>
<dbReference type="PANTHER" id="PTHR30290">
    <property type="entry name" value="PERIPLASMIC BINDING COMPONENT OF ABC TRANSPORTER"/>
    <property type="match status" value="1"/>
</dbReference>
<dbReference type="Gene3D" id="3.10.105.10">
    <property type="entry name" value="Dipeptide-binding Protein, Domain 3"/>
    <property type="match status" value="1"/>
</dbReference>
<gene>
    <name evidence="6" type="ORF">UFOPK2166_01038</name>
    <name evidence="5" type="ORF">UFOPK2195_00122</name>
</gene>
<dbReference type="AlphaFoldDB" id="A0A6J6K579"/>
<sequence>MINGKLKSRFAKQFAIGLGVALAVSTIAVPVSGAKQAPKAAAKNDLTIMIGEPNGGWCNQDSPGVDQIAAKNSVFETLTILNSDNKIVPYLAKSVTGSNENKTWTITLREGILFHDGEELTAATVQMNLMANLGIIKPFTGKGQAASLPAIAWQGIMPTASPAQWAANVKIISKYVLEVNLGVKRPNFPYTLWNVGRPTILSTKTLQDPNCGNTMGAGTGPFMISSKGVDQFTTVLKANPNYWRSTPANKLPKASTVTFKVVGDAAQRVNALRKGQADIASFGATSGQQLNLLKTLKDKITLVEGPRETTWSFHLNATALPFANKDAREAFAQAFDTDSYTKLMTKGNGSPAYQLAVKEHPYYQPKGTLKFDLAKAKASVAKYTATTGKSLDVVVPINTTAESLKGAQAICKMMEAAGMKCTIMSPVTSQQYILRGFGLQQQMSLFNVVAGRSAEFANLFSTKTNLELSGFRFVNPGLAKCFADAAEVDTRKAYSTCVLELQAQSYWVPGYVEGGFLAWTNTTKGIGTSPLPGGGVRPVIGASGFDIASATKG</sequence>
<accession>A0A6J6K579</accession>
<dbReference type="CDD" id="cd00995">
    <property type="entry name" value="PBP2_NikA_DppA_OppA_like"/>
    <property type="match status" value="1"/>
</dbReference>
<comment type="similarity">
    <text evidence="1">Belongs to the bacterial solute-binding protein 5 family.</text>
</comment>
<dbReference type="Gene3D" id="3.40.190.10">
    <property type="entry name" value="Periplasmic binding protein-like II"/>
    <property type="match status" value="1"/>
</dbReference>
<keyword evidence="3" id="KW-0732">Signal</keyword>
<keyword evidence="2" id="KW-0813">Transport</keyword>